<evidence type="ECO:0000256" key="2">
    <source>
        <dbReference type="ARBA" id="ARBA00023015"/>
    </source>
</evidence>
<dbReference type="InterPro" id="IPR014284">
    <property type="entry name" value="RNA_pol_sigma-70_dom"/>
</dbReference>
<dbReference type="InterPro" id="IPR039425">
    <property type="entry name" value="RNA_pol_sigma-70-like"/>
</dbReference>
<comment type="similarity">
    <text evidence="1">Belongs to the sigma-70 factor family. ECF subfamily.</text>
</comment>
<name>A0A6B3LAR1_9BACT</name>
<accession>A0A6B3LAR1</accession>
<dbReference type="Proteomes" id="UP000475117">
    <property type="component" value="Chromosome"/>
</dbReference>
<dbReference type="GO" id="GO:0016987">
    <property type="term" value="F:sigma factor activity"/>
    <property type="evidence" value="ECO:0007669"/>
    <property type="project" value="UniProtKB-KW"/>
</dbReference>
<evidence type="ECO:0000313" key="7">
    <source>
        <dbReference type="Proteomes" id="UP000475117"/>
    </source>
</evidence>
<dbReference type="PANTHER" id="PTHR43133">
    <property type="entry name" value="RNA POLYMERASE ECF-TYPE SIGMA FACTO"/>
    <property type="match status" value="1"/>
</dbReference>
<gene>
    <name evidence="6" type="ORF">G3M56_003060</name>
</gene>
<keyword evidence="2" id="KW-0805">Transcription regulation</keyword>
<dbReference type="Gene3D" id="1.10.10.10">
    <property type="entry name" value="Winged helix-like DNA-binding domain superfamily/Winged helix DNA-binding domain"/>
    <property type="match status" value="1"/>
</dbReference>
<dbReference type="InterPro" id="IPR014331">
    <property type="entry name" value="RNA_pol_sigma70_ECF_RHOBA"/>
</dbReference>
<dbReference type="AlphaFoldDB" id="A0A6B3LAR1"/>
<evidence type="ECO:0000256" key="1">
    <source>
        <dbReference type="ARBA" id="ARBA00010641"/>
    </source>
</evidence>
<dbReference type="EMBL" id="CP066776">
    <property type="protein sequence ID" value="QQL45583.1"/>
    <property type="molecule type" value="Genomic_DNA"/>
</dbReference>
<dbReference type="PANTHER" id="PTHR43133:SF51">
    <property type="entry name" value="RNA POLYMERASE SIGMA FACTOR"/>
    <property type="match status" value="1"/>
</dbReference>
<dbReference type="GO" id="GO:0006352">
    <property type="term" value="P:DNA-templated transcription initiation"/>
    <property type="evidence" value="ECO:0007669"/>
    <property type="project" value="InterPro"/>
</dbReference>
<proteinExistence type="inferred from homology"/>
<feature type="domain" description="RNA polymerase sigma-70 region 2" evidence="5">
    <location>
        <begin position="14"/>
        <end position="80"/>
    </location>
</feature>
<dbReference type="Pfam" id="PF04542">
    <property type="entry name" value="Sigma70_r2"/>
    <property type="match status" value="1"/>
</dbReference>
<dbReference type="NCBIfam" id="TIGR02937">
    <property type="entry name" value="sigma70-ECF"/>
    <property type="match status" value="1"/>
</dbReference>
<dbReference type="RefSeq" id="WP_164363207.1">
    <property type="nucleotide sequence ID" value="NZ_CP066776.1"/>
</dbReference>
<organism evidence="6 7">
    <name type="scientific">Sulfuriroseicoccus oceanibius</name>
    <dbReference type="NCBI Taxonomy" id="2707525"/>
    <lineage>
        <taxon>Bacteria</taxon>
        <taxon>Pseudomonadati</taxon>
        <taxon>Verrucomicrobiota</taxon>
        <taxon>Verrucomicrobiia</taxon>
        <taxon>Verrucomicrobiales</taxon>
        <taxon>Verrucomicrobiaceae</taxon>
        <taxon>Sulfuriroseicoccus</taxon>
    </lineage>
</organism>
<dbReference type="KEGG" id="soa:G3M56_003060"/>
<keyword evidence="4" id="KW-0804">Transcription</keyword>
<dbReference type="NCBIfam" id="TIGR02989">
    <property type="entry name" value="Sig-70_gvs1"/>
    <property type="match status" value="1"/>
</dbReference>
<reference evidence="6 7" key="1">
    <citation type="submission" date="2020-12" db="EMBL/GenBank/DDBJ databases">
        <title>Sulforoseuscoccus oceanibium gen. nov., sp. nov., a representative of the phylum Verrucomicrobia with special cytoplasmic membrane, and proposal of Sulforoseuscoccusaceae fam. nov.</title>
        <authorList>
            <person name="Xi F."/>
        </authorList>
    </citation>
    <scope>NUCLEOTIDE SEQUENCE [LARGE SCALE GENOMIC DNA]</scope>
    <source>
        <strain evidence="6 7">T37</strain>
    </source>
</reference>
<dbReference type="Gene3D" id="1.10.1740.10">
    <property type="match status" value="1"/>
</dbReference>
<keyword evidence="7" id="KW-1185">Reference proteome</keyword>
<evidence type="ECO:0000256" key="4">
    <source>
        <dbReference type="ARBA" id="ARBA00023163"/>
    </source>
</evidence>
<dbReference type="InterPro" id="IPR007627">
    <property type="entry name" value="RNA_pol_sigma70_r2"/>
</dbReference>
<evidence type="ECO:0000256" key="3">
    <source>
        <dbReference type="ARBA" id="ARBA00023082"/>
    </source>
</evidence>
<sequence>MNESESSYEFVGLLTDHQDILRMFISSLVPGSPDVRDLVQEVNIVLWRKRDDFEMGSNFAAWACTVARNKVRDYRKKKARSGWLVFSDELAEMLEQEALPADPLAADARRSALARCLNNLKPTEREMLEQRYQSRSEDMDAFAQKLGRTRASLRVTLCRLRAALRKCVASQLIREGGGI</sequence>
<protein>
    <submittedName>
        <fullName evidence="6">Sigma-70 family RNA polymerase sigma factor</fullName>
    </submittedName>
</protein>
<dbReference type="SUPFAM" id="SSF88659">
    <property type="entry name" value="Sigma3 and sigma4 domains of RNA polymerase sigma factors"/>
    <property type="match status" value="1"/>
</dbReference>
<evidence type="ECO:0000313" key="6">
    <source>
        <dbReference type="EMBL" id="QQL45583.1"/>
    </source>
</evidence>
<keyword evidence="3" id="KW-0731">Sigma factor</keyword>
<dbReference type="SUPFAM" id="SSF88946">
    <property type="entry name" value="Sigma2 domain of RNA polymerase sigma factors"/>
    <property type="match status" value="1"/>
</dbReference>
<dbReference type="InterPro" id="IPR013325">
    <property type="entry name" value="RNA_pol_sigma_r2"/>
</dbReference>
<dbReference type="InterPro" id="IPR013324">
    <property type="entry name" value="RNA_pol_sigma_r3/r4-like"/>
</dbReference>
<evidence type="ECO:0000259" key="5">
    <source>
        <dbReference type="Pfam" id="PF04542"/>
    </source>
</evidence>
<dbReference type="InterPro" id="IPR036388">
    <property type="entry name" value="WH-like_DNA-bd_sf"/>
</dbReference>